<dbReference type="Proteomes" id="UP001187471">
    <property type="component" value="Unassembled WGS sequence"/>
</dbReference>
<keyword evidence="3" id="KW-1185">Reference proteome</keyword>
<keyword evidence="1" id="KW-0472">Membrane</keyword>
<dbReference type="GO" id="GO:0007030">
    <property type="term" value="P:Golgi organization"/>
    <property type="evidence" value="ECO:0007669"/>
    <property type="project" value="TreeGrafter"/>
</dbReference>
<dbReference type="GO" id="GO:0017119">
    <property type="term" value="C:Golgi transport complex"/>
    <property type="evidence" value="ECO:0007669"/>
    <property type="project" value="TreeGrafter"/>
</dbReference>
<comment type="caution">
    <text evidence="2">The sequence shown here is derived from an EMBL/GenBank/DDBJ whole genome shotgun (WGS) entry which is preliminary data.</text>
</comment>
<evidence type="ECO:0000256" key="1">
    <source>
        <dbReference type="SAM" id="Phobius"/>
    </source>
</evidence>
<feature type="transmembrane region" description="Helical" evidence="1">
    <location>
        <begin position="6"/>
        <end position="30"/>
    </location>
</feature>
<dbReference type="PANTHER" id="PTHR13302:SF8">
    <property type="entry name" value="CONSERVED OLIGOMERIC GOLGI COMPLEX SUBUNIT 3"/>
    <property type="match status" value="1"/>
</dbReference>
<proteinExistence type="predicted"/>
<dbReference type="InterPro" id="IPR007265">
    <property type="entry name" value="COG_su3"/>
</dbReference>
<keyword evidence="1" id="KW-1133">Transmembrane helix</keyword>
<dbReference type="GO" id="GO:0016020">
    <property type="term" value="C:membrane"/>
    <property type="evidence" value="ECO:0007669"/>
    <property type="project" value="InterPro"/>
</dbReference>
<dbReference type="PANTHER" id="PTHR13302">
    <property type="entry name" value="CONSERVED OLIGOMERIC GOLGI COMPLEX COMPONENT 3"/>
    <property type="match status" value="1"/>
</dbReference>
<sequence>MVKSLVWGYVRIVTGTILGGTVGFYVAYLLEISFKGPKGTDNCADKRNSGPSSFESSEMAVCKTSILKSGAISEGYNFASTWEQNAPLTKQQQAAVVALSHAVGLEHTCGQDIGLSISRKHSTSEECGATETIMASRRDKNQFYKWFTDLEAATKSETEQKYQQYVIALTRRLQACDGILQQVDDTIELLLSITAAASSSSKEDQNLL</sequence>
<dbReference type="GO" id="GO:0006886">
    <property type="term" value="P:intracellular protein transport"/>
    <property type="evidence" value="ECO:0007669"/>
    <property type="project" value="InterPro"/>
</dbReference>
<evidence type="ECO:0000313" key="2">
    <source>
        <dbReference type="EMBL" id="KAK2969985.1"/>
    </source>
</evidence>
<organism evidence="2 3">
    <name type="scientific">Escallonia rubra</name>
    <dbReference type="NCBI Taxonomy" id="112253"/>
    <lineage>
        <taxon>Eukaryota</taxon>
        <taxon>Viridiplantae</taxon>
        <taxon>Streptophyta</taxon>
        <taxon>Embryophyta</taxon>
        <taxon>Tracheophyta</taxon>
        <taxon>Spermatophyta</taxon>
        <taxon>Magnoliopsida</taxon>
        <taxon>eudicotyledons</taxon>
        <taxon>Gunneridae</taxon>
        <taxon>Pentapetalae</taxon>
        <taxon>asterids</taxon>
        <taxon>campanulids</taxon>
        <taxon>Escalloniales</taxon>
        <taxon>Escalloniaceae</taxon>
        <taxon>Escallonia</taxon>
    </lineage>
</organism>
<dbReference type="EMBL" id="JAVXUO010002762">
    <property type="protein sequence ID" value="KAK2969985.1"/>
    <property type="molecule type" value="Genomic_DNA"/>
</dbReference>
<gene>
    <name evidence="2" type="ORF">RJ640_008325</name>
</gene>
<reference evidence="2" key="1">
    <citation type="submission" date="2022-12" db="EMBL/GenBank/DDBJ databases">
        <title>Draft genome assemblies for two species of Escallonia (Escalloniales).</title>
        <authorList>
            <person name="Chanderbali A."/>
            <person name="Dervinis C."/>
            <person name="Anghel I."/>
            <person name="Soltis D."/>
            <person name="Soltis P."/>
            <person name="Zapata F."/>
        </authorList>
    </citation>
    <scope>NUCLEOTIDE SEQUENCE</scope>
    <source>
        <strain evidence="2">UCBG92.1500</strain>
        <tissue evidence="2">Leaf</tissue>
    </source>
</reference>
<dbReference type="AlphaFoldDB" id="A0AA88R493"/>
<accession>A0AA88R493</accession>
<dbReference type="GO" id="GO:0006891">
    <property type="term" value="P:intra-Golgi vesicle-mediated transport"/>
    <property type="evidence" value="ECO:0007669"/>
    <property type="project" value="TreeGrafter"/>
</dbReference>
<name>A0AA88R493_9ASTE</name>
<keyword evidence="1" id="KW-0812">Transmembrane</keyword>
<protein>
    <submittedName>
        <fullName evidence="2">Uncharacterized protein</fullName>
    </submittedName>
</protein>
<dbReference type="GO" id="GO:0005801">
    <property type="term" value="C:cis-Golgi network"/>
    <property type="evidence" value="ECO:0007669"/>
    <property type="project" value="InterPro"/>
</dbReference>
<evidence type="ECO:0000313" key="3">
    <source>
        <dbReference type="Proteomes" id="UP001187471"/>
    </source>
</evidence>